<dbReference type="EMBL" id="CP163445">
    <property type="protein sequence ID" value="XDQ82393.1"/>
    <property type="molecule type" value="Genomic_DNA"/>
</dbReference>
<protein>
    <submittedName>
        <fullName evidence="2">Uncharacterized protein</fullName>
    </submittedName>
</protein>
<feature type="compositionally biased region" description="Polar residues" evidence="1">
    <location>
        <begin position="10"/>
        <end position="21"/>
    </location>
</feature>
<evidence type="ECO:0000256" key="1">
    <source>
        <dbReference type="SAM" id="MobiDB-lite"/>
    </source>
</evidence>
<feature type="region of interest" description="Disordered" evidence="1">
    <location>
        <begin position="448"/>
        <end position="477"/>
    </location>
</feature>
<accession>A0AB39TT27</accession>
<name>A0AB39TT27_9ACTN</name>
<feature type="region of interest" description="Disordered" evidence="1">
    <location>
        <begin position="1"/>
        <end position="26"/>
    </location>
</feature>
<dbReference type="AlphaFoldDB" id="A0AB39TT27"/>
<evidence type="ECO:0000313" key="2">
    <source>
        <dbReference type="EMBL" id="XDQ82393.1"/>
    </source>
</evidence>
<feature type="compositionally biased region" description="Low complexity" evidence="1">
    <location>
        <begin position="451"/>
        <end position="477"/>
    </location>
</feature>
<gene>
    <name evidence="2" type="ORF">AB2U05_29860</name>
</gene>
<dbReference type="RefSeq" id="WP_369184788.1">
    <property type="nucleotide sequence ID" value="NZ_CP163445.1"/>
</dbReference>
<proteinExistence type="predicted"/>
<reference evidence="2" key="1">
    <citation type="submission" date="2024-07" db="EMBL/GenBank/DDBJ databases">
        <authorList>
            <person name="Yu S.T."/>
        </authorList>
    </citation>
    <scope>NUCLEOTIDE SEQUENCE</scope>
    <source>
        <strain evidence="2">Y1</strain>
    </source>
</reference>
<sequence length="477" mass="51270">MTTAATAAASSGTPDENSAGTPDTAGGDIDRLHAFDGLFLRAEHLNRIQDYAREFASAIGRCGGPGVVEGYRVAVEQGALKVTGGLAIDAAGRPLRSRHEVTLPLKDLRAGADAFWWVEVSRLDWDYGDTAVQGLLCEDPCAGATTSKQFTAEGVRISLTADRATGLEEQFGVNRRNWLASRLFAAEQADDTPWLATPAVLPADWEPPVEYPRPPVRLALLIPVGPDVSQWIVDTWTARREVGAPPPERWWQGRLGMRPWNAYAAQILQFQDQLAQWRDPRAGGAAAAERAADTALAEEIRRIVGMAQGARSRLALSMKEALERAAREDGARRDAALPAVPPLTERGFGDLPPAGYLPVQSDRQRLEQEVRRVLGDRLDLRFCEASRADIAEAVQQAQHRDRIVLDSAAEVEVLVPVGPVTASAVDGGWTGGWVAFVRSRQVSCWSPGVAAPPEAAAPTAAEPEATAPPTAEPGDGR</sequence>
<organism evidence="2">
    <name type="scientific">Streptomyces sp. Y1</name>
    <dbReference type="NCBI Taxonomy" id="3238634"/>
    <lineage>
        <taxon>Bacteria</taxon>
        <taxon>Bacillati</taxon>
        <taxon>Actinomycetota</taxon>
        <taxon>Actinomycetes</taxon>
        <taxon>Kitasatosporales</taxon>
        <taxon>Streptomycetaceae</taxon>
        <taxon>Streptomyces</taxon>
    </lineage>
</organism>